<evidence type="ECO:0000256" key="1">
    <source>
        <dbReference type="SAM" id="SignalP"/>
    </source>
</evidence>
<organism evidence="3">
    <name type="scientific">Alexandrium catenella</name>
    <name type="common">Red tide dinoflagellate</name>
    <name type="synonym">Gonyaulax catenella</name>
    <dbReference type="NCBI Taxonomy" id="2925"/>
    <lineage>
        <taxon>Eukaryota</taxon>
        <taxon>Sar</taxon>
        <taxon>Alveolata</taxon>
        <taxon>Dinophyceae</taxon>
        <taxon>Gonyaulacales</taxon>
        <taxon>Pyrocystaceae</taxon>
        <taxon>Alexandrium</taxon>
    </lineage>
</organism>
<protein>
    <recommendedName>
        <fullName evidence="2">Glycosyl transferase family 25 domain-containing protein</fullName>
    </recommendedName>
</protein>
<feature type="chain" id="PRO_5030757101" description="Glycosyl transferase family 25 domain-containing protein" evidence="1">
    <location>
        <begin position="19"/>
        <end position="329"/>
    </location>
</feature>
<keyword evidence="1" id="KW-0732">Signal</keyword>
<dbReference type="AlphaFoldDB" id="A0A7S1LDF1"/>
<feature type="signal peptide" evidence="1">
    <location>
        <begin position="1"/>
        <end position="18"/>
    </location>
</feature>
<evidence type="ECO:0000259" key="2">
    <source>
        <dbReference type="Pfam" id="PF01755"/>
    </source>
</evidence>
<dbReference type="InterPro" id="IPR002654">
    <property type="entry name" value="Glyco_trans_25"/>
</dbReference>
<proteinExistence type="predicted"/>
<dbReference type="Pfam" id="PF01755">
    <property type="entry name" value="Glyco_transf_25"/>
    <property type="match status" value="1"/>
</dbReference>
<reference evidence="3" key="1">
    <citation type="submission" date="2021-01" db="EMBL/GenBank/DDBJ databases">
        <authorList>
            <person name="Corre E."/>
            <person name="Pelletier E."/>
            <person name="Niang G."/>
            <person name="Scheremetjew M."/>
            <person name="Finn R."/>
            <person name="Kale V."/>
            <person name="Holt S."/>
            <person name="Cochrane G."/>
            <person name="Meng A."/>
            <person name="Brown T."/>
            <person name="Cohen L."/>
        </authorList>
    </citation>
    <scope>NUCLEOTIDE SEQUENCE</scope>
    <source>
        <strain evidence="3">OF101</strain>
    </source>
</reference>
<feature type="domain" description="Glycosyl transferase family 25" evidence="2">
    <location>
        <begin position="67"/>
        <end position="249"/>
    </location>
</feature>
<gene>
    <name evidence="3" type="ORF">ACAT0790_LOCUS6656</name>
</gene>
<sequence>MPLLGLALCCLAWSAAEAMMLASGRGENSSEYGLPPCMEERLKSFPMETYGTEREVSLREAGLGAIYIAHAKHLAHRRTQGEGELDKVGLRGSFLTGYDAEELSDEDISCLYPSNAAFDRLSRDRDMSANWFHTGELSLSFKHVAAAYQAVIHGYNHTLVLEDDFTFSGNFVAGVAKLLRDPEGWLKQGGRYDILYIGSYGHSTAVDLQRPPRTYLETLNQGTVGYIISQQGARHLLAHMPITGPSDHMLGNDLLPSALPKRWLHRPFLVVPHDDFGTTRGLATPKASHYIRTPDILPCVGRKCPCTAPTNVSRWLIRGGCCCHASAVP</sequence>
<accession>A0A7S1LDF1</accession>
<evidence type="ECO:0000313" key="3">
    <source>
        <dbReference type="EMBL" id="CAD9099515.1"/>
    </source>
</evidence>
<dbReference type="EMBL" id="HBGE01011353">
    <property type="protein sequence ID" value="CAD9099515.1"/>
    <property type="molecule type" value="Transcribed_RNA"/>
</dbReference>
<name>A0A7S1LDF1_ALECA</name>